<accession>A0A166WPJ0</accession>
<name>A0A166WPJ0_9AGAM</name>
<organism evidence="1 2">
    <name type="scientific">Athelia psychrophila</name>
    <dbReference type="NCBI Taxonomy" id="1759441"/>
    <lineage>
        <taxon>Eukaryota</taxon>
        <taxon>Fungi</taxon>
        <taxon>Dikarya</taxon>
        <taxon>Basidiomycota</taxon>
        <taxon>Agaricomycotina</taxon>
        <taxon>Agaricomycetes</taxon>
        <taxon>Agaricomycetidae</taxon>
        <taxon>Atheliales</taxon>
        <taxon>Atheliaceae</taxon>
        <taxon>Athelia</taxon>
    </lineage>
</organism>
<keyword evidence="2" id="KW-1185">Reference proteome</keyword>
<evidence type="ECO:0000313" key="2">
    <source>
        <dbReference type="Proteomes" id="UP000076532"/>
    </source>
</evidence>
<evidence type="ECO:0000313" key="1">
    <source>
        <dbReference type="EMBL" id="KZP33969.1"/>
    </source>
</evidence>
<dbReference type="AlphaFoldDB" id="A0A166WPJ0"/>
<gene>
    <name evidence="1" type="ORF">FIBSPDRAFT_847100</name>
</gene>
<dbReference type="Proteomes" id="UP000076532">
    <property type="component" value="Unassembled WGS sequence"/>
</dbReference>
<protein>
    <recommendedName>
        <fullName evidence="3">F-box domain-containing protein</fullName>
    </recommendedName>
</protein>
<proteinExistence type="predicted"/>
<sequence>MDRVSPELWVMIFEHACTDSGVTGRQLSLVSKFIREAAAPAKLQSIAVHGRRQIIAFHQLLLQTPPHLRHIRYLFLSTARDRPMGCEEEAQVRNACQGVLAAVAEYVQIMYLDVGEDYLQDFPITPFPRLAELASNGFPMVPPDYPLDSDGPNTTPCSPCPQLRRWHLMELPWMLSGQGGVATICATAPALTHLRFSDLQQESDFAYNLEDGLPGTIQHVYVKPAGPPAPGGWCGTPRIAYGSLMSGLKRLNLTDSRLVLLPAYKADETAGTFIMGEWEERVNGGDGCWSLRERVLTGIDCGETAY</sequence>
<reference evidence="1 2" key="1">
    <citation type="journal article" date="2016" name="Mol. Biol. Evol.">
        <title>Comparative Genomics of Early-Diverging Mushroom-Forming Fungi Provides Insights into the Origins of Lignocellulose Decay Capabilities.</title>
        <authorList>
            <person name="Nagy L.G."/>
            <person name="Riley R."/>
            <person name="Tritt A."/>
            <person name="Adam C."/>
            <person name="Daum C."/>
            <person name="Floudas D."/>
            <person name="Sun H."/>
            <person name="Yadav J.S."/>
            <person name="Pangilinan J."/>
            <person name="Larsson K.H."/>
            <person name="Matsuura K."/>
            <person name="Barry K."/>
            <person name="Labutti K."/>
            <person name="Kuo R."/>
            <person name="Ohm R.A."/>
            <person name="Bhattacharya S.S."/>
            <person name="Shirouzu T."/>
            <person name="Yoshinaga Y."/>
            <person name="Martin F.M."/>
            <person name="Grigoriev I.V."/>
            <person name="Hibbett D.S."/>
        </authorList>
    </citation>
    <scope>NUCLEOTIDE SEQUENCE [LARGE SCALE GENOMIC DNA]</scope>
    <source>
        <strain evidence="1 2">CBS 109695</strain>
    </source>
</reference>
<evidence type="ECO:0008006" key="3">
    <source>
        <dbReference type="Google" id="ProtNLM"/>
    </source>
</evidence>
<dbReference type="OrthoDB" id="2833916at2759"/>
<dbReference type="EMBL" id="KV417481">
    <property type="protein sequence ID" value="KZP33969.1"/>
    <property type="molecule type" value="Genomic_DNA"/>
</dbReference>